<gene>
    <name evidence="2" type="ORF">HMPREF1316_0517</name>
</gene>
<keyword evidence="1" id="KW-0472">Membrane</keyword>
<dbReference type="PATRIC" id="fig|1125712.3.peg.1940"/>
<keyword evidence="1" id="KW-1133">Transmembrane helix</keyword>
<dbReference type="eggNOG" id="ENOG50347CX">
    <property type="taxonomic scope" value="Bacteria"/>
</dbReference>
<proteinExistence type="predicted"/>
<accession>U2UUJ0</accession>
<comment type="caution">
    <text evidence="2">The sequence shown here is derived from an EMBL/GenBank/DDBJ whole genome shotgun (WGS) entry which is preliminary data.</text>
</comment>
<dbReference type="EMBL" id="AWEZ01000062">
    <property type="protein sequence ID" value="ERL06762.1"/>
    <property type="molecule type" value="Genomic_DNA"/>
</dbReference>
<name>U2UUJ0_9ACTN</name>
<dbReference type="STRING" id="1125712.HMPREF1316_0517"/>
<dbReference type="AlphaFoldDB" id="U2UUJ0"/>
<reference evidence="2 3" key="1">
    <citation type="submission" date="2013-08" db="EMBL/GenBank/DDBJ databases">
        <authorList>
            <person name="Durkin A.S."/>
            <person name="Haft D.R."/>
            <person name="McCorrison J."/>
            <person name="Torralba M."/>
            <person name="Gillis M."/>
            <person name="Haft D.H."/>
            <person name="Methe B."/>
            <person name="Sutton G."/>
            <person name="Nelson K.E."/>
        </authorList>
    </citation>
    <scope>NUCLEOTIDE SEQUENCE [LARGE SCALE GENOMIC DNA]</scope>
    <source>
        <strain evidence="2 3">F0195</strain>
    </source>
</reference>
<keyword evidence="1" id="KW-0812">Transmembrane</keyword>
<evidence type="ECO:0008006" key="4">
    <source>
        <dbReference type="Google" id="ProtNLM"/>
    </source>
</evidence>
<organism evidence="2 3">
    <name type="scientific">Olsenella profusa F0195</name>
    <dbReference type="NCBI Taxonomy" id="1125712"/>
    <lineage>
        <taxon>Bacteria</taxon>
        <taxon>Bacillati</taxon>
        <taxon>Actinomycetota</taxon>
        <taxon>Coriobacteriia</taxon>
        <taxon>Coriobacteriales</taxon>
        <taxon>Atopobiaceae</taxon>
        <taxon>Olsenella</taxon>
    </lineage>
</organism>
<dbReference type="RefSeq" id="WP_021726830.1">
    <property type="nucleotide sequence ID" value="NZ_AWEZ01000062.1"/>
</dbReference>
<protein>
    <recommendedName>
        <fullName evidence="4">TadE-like protein</fullName>
    </recommendedName>
</protein>
<evidence type="ECO:0000313" key="2">
    <source>
        <dbReference type="EMBL" id="ERL06762.1"/>
    </source>
</evidence>
<dbReference type="Proteomes" id="UP000016638">
    <property type="component" value="Unassembled WGS sequence"/>
</dbReference>
<feature type="transmembrane region" description="Helical" evidence="1">
    <location>
        <begin position="20"/>
        <end position="39"/>
    </location>
</feature>
<sequence length="163" mass="17021">MDGTLGEGWREGGQMTVELAVVLPVTIAVVLVAINLLRFSAACASFDRVALDAVVSQGVAPAGDQNRAAAVDEVRSCIQGALQDDDLAVEVSAEQLSGGAGDVSGGRGVGFPVSPLLTRFTCTMHYRPWPQVDSFAGVRVGTPLTIDHTRSLVVDRFRAGVVV</sequence>
<evidence type="ECO:0000256" key="1">
    <source>
        <dbReference type="SAM" id="Phobius"/>
    </source>
</evidence>
<keyword evidence="3" id="KW-1185">Reference proteome</keyword>
<evidence type="ECO:0000313" key="3">
    <source>
        <dbReference type="Proteomes" id="UP000016638"/>
    </source>
</evidence>